<organism evidence="2 3">
    <name type="scientific">Clavelina lepadiformis</name>
    <name type="common">Light-bulb sea squirt</name>
    <name type="synonym">Ascidia lepadiformis</name>
    <dbReference type="NCBI Taxonomy" id="159417"/>
    <lineage>
        <taxon>Eukaryota</taxon>
        <taxon>Metazoa</taxon>
        <taxon>Chordata</taxon>
        <taxon>Tunicata</taxon>
        <taxon>Ascidiacea</taxon>
        <taxon>Aplousobranchia</taxon>
        <taxon>Clavelinidae</taxon>
        <taxon>Clavelina</taxon>
    </lineage>
</organism>
<evidence type="ECO:0000256" key="1">
    <source>
        <dbReference type="SAM" id="MobiDB-lite"/>
    </source>
</evidence>
<keyword evidence="3" id="KW-1185">Reference proteome</keyword>
<dbReference type="Proteomes" id="UP001642483">
    <property type="component" value="Unassembled WGS sequence"/>
</dbReference>
<feature type="region of interest" description="Disordered" evidence="1">
    <location>
        <begin position="26"/>
        <end position="66"/>
    </location>
</feature>
<proteinExistence type="predicted"/>
<reference evidence="2 3" key="1">
    <citation type="submission" date="2024-02" db="EMBL/GenBank/DDBJ databases">
        <authorList>
            <person name="Daric V."/>
            <person name="Darras S."/>
        </authorList>
    </citation>
    <scope>NUCLEOTIDE SEQUENCE [LARGE SCALE GENOMIC DNA]</scope>
</reference>
<sequence>MRIIKVFDPGKKILDTLLVRLTKDYHDLSGEDEKERETNRAKISPPTPPSSNCRMTYTVSSEPVKG</sequence>
<feature type="compositionally biased region" description="Basic and acidic residues" evidence="1">
    <location>
        <begin position="26"/>
        <end position="40"/>
    </location>
</feature>
<gene>
    <name evidence="2" type="ORF">CVLEPA_LOCUS12873</name>
</gene>
<dbReference type="EMBL" id="CAWYQH010000090">
    <property type="protein sequence ID" value="CAK8682189.1"/>
    <property type="molecule type" value="Genomic_DNA"/>
</dbReference>
<accession>A0ABP0FUJ2</accession>
<comment type="caution">
    <text evidence="2">The sequence shown here is derived from an EMBL/GenBank/DDBJ whole genome shotgun (WGS) entry which is preliminary data.</text>
</comment>
<evidence type="ECO:0000313" key="3">
    <source>
        <dbReference type="Proteomes" id="UP001642483"/>
    </source>
</evidence>
<name>A0ABP0FUJ2_CLALP</name>
<protein>
    <submittedName>
        <fullName evidence="2">Uncharacterized protein</fullName>
    </submittedName>
</protein>
<feature type="compositionally biased region" description="Polar residues" evidence="1">
    <location>
        <begin position="50"/>
        <end position="66"/>
    </location>
</feature>
<evidence type="ECO:0000313" key="2">
    <source>
        <dbReference type="EMBL" id="CAK8682189.1"/>
    </source>
</evidence>